<gene>
    <name evidence="1" type="ORF">S06H3_01167</name>
</gene>
<protein>
    <submittedName>
        <fullName evidence="1">Uncharacterized protein</fullName>
    </submittedName>
</protein>
<dbReference type="EMBL" id="BARV01000275">
    <property type="protein sequence ID" value="GAH96103.1"/>
    <property type="molecule type" value="Genomic_DNA"/>
</dbReference>
<dbReference type="AlphaFoldDB" id="X1LPQ0"/>
<proteinExistence type="predicted"/>
<comment type="caution">
    <text evidence="1">The sequence shown here is derived from an EMBL/GenBank/DDBJ whole genome shotgun (WGS) entry which is preliminary data.</text>
</comment>
<accession>X1LPQ0</accession>
<organism evidence="1">
    <name type="scientific">marine sediment metagenome</name>
    <dbReference type="NCBI Taxonomy" id="412755"/>
    <lineage>
        <taxon>unclassified sequences</taxon>
        <taxon>metagenomes</taxon>
        <taxon>ecological metagenomes</taxon>
    </lineage>
</organism>
<sequence length="111" mass="12342">MACENCTRLERMLFQLIAPGDTLQTLQPAISSRGIPLTPEMAVALDRLARPGQEAVAMKAVKTKRKASKYAVKYGKAFKKVAKKHMKKGGGWKTNGFKRAQKEAHKLAKRM</sequence>
<name>X1LPQ0_9ZZZZ</name>
<evidence type="ECO:0000313" key="1">
    <source>
        <dbReference type="EMBL" id="GAH96103.1"/>
    </source>
</evidence>
<reference evidence="1" key="1">
    <citation type="journal article" date="2014" name="Front. Microbiol.">
        <title>High frequency of phylogenetically diverse reductive dehalogenase-homologous genes in deep subseafloor sedimentary metagenomes.</title>
        <authorList>
            <person name="Kawai M."/>
            <person name="Futagami T."/>
            <person name="Toyoda A."/>
            <person name="Takaki Y."/>
            <person name="Nishi S."/>
            <person name="Hori S."/>
            <person name="Arai W."/>
            <person name="Tsubouchi T."/>
            <person name="Morono Y."/>
            <person name="Uchiyama I."/>
            <person name="Ito T."/>
            <person name="Fujiyama A."/>
            <person name="Inagaki F."/>
            <person name="Takami H."/>
        </authorList>
    </citation>
    <scope>NUCLEOTIDE SEQUENCE</scope>
    <source>
        <strain evidence="1">Expedition CK06-06</strain>
    </source>
</reference>